<keyword evidence="4" id="KW-1185">Reference proteome</keyword>
<comment type="caution">
    <text evidence="3">The sequence shown here is derived from an EMBL/GenBank/DDBJ whole genome shotgun (WGS) entry which is preliminary data.</text>
</comment>
<gene>
    <name evidence="3" type="ORF">M0H32_27170</name>
</gene>
<dbReference type="EMBL" id="JALNMJ010000033">
    <property type="protein sequence ID" value="MCK7615855.1"/>
    <property type="molecule type" value="Genomic_DNA"/>
</dbReference>
<feature type="region of interest" description="Disordered" evidence="1">
    <location>
        <begin position="58"/>
        <end position="84"/>
    </location>
</feature>
<reference evidence="3" key="1">
    <citation type="submission" date="2022-04" db="EMBL/GenBank/DDBJ databases">
        <title>Roseibium sp. CAU 1639 isolated from mud.</title>
        <authorList>
            <person name="Kim W."/>
        </authorList>
    </citation>
    <scope>NUCLEOTIDE SEQUENCE</scope>
    <source>
        <strain evidence="3">CAU 1639</strain>
    </source>
</reference>
<evidence type="ECO:0000256" key="2">
    <source>
        <dbReference type="SAM" id="SignalP"/>
    </source>
</evidence>
<feature type="chain" id="PRO_5045685707" description="Secreted protein" evidence="2">
    <location>
        <begin position="30"/>
        <end position="227"/>
    </location>
</feature>
<dbReference type="RefSeq" id="WP_248159710.1">
    <property type="nucleotide sequence ID" value="NZ_JALNMJ010000033.1"/>
</dbReference>
<evidence type="ECO:0000313" key="4">
    <source>
        <dbReference type="Proteomes" id="UP001431221"/>
    </source>
</evidence>
<protein>
    <recommendedName>
        <fullName evidence="5">Secreted protein</fullName>
    </recommendedName>
</protein>
<evidence type="ECO:0008006" key="5">
    <source>
        <dbReference type="Google" id="ProtNLM"/>
    </source>
</evidence>
<dbReference type="Proteomes" id="UP001431221">
    <property type="component" value="Unassembled WGS sequence"/>
</dbReference>
<name>A0ABT0H317_9HYPH</name>
<sequence>MLKKRIVRRSVSAVVAAGFALATVWPVQAAVLPTGLSVLSGLPQTDLSQRLYRIQYNETTSEPSHSSTSDGIGDERDPRLSESYGLSDRVTRGVAWLISNGASECKDTLRPEYRIDCLRIALSRAASTIDNRPNYRQAARDLRSLSRKLEGIVNKYQDRGAPRATKGRTSYRAVSKANQAQANREAAAAIDETVTKLLRSAGNSEKRKVHYSQIATAVGSTKRLLRS</sequence>
<feature type="compositionally biased region" description="Low complexity" evidence="1">
    <location>
        <begin position="58"/>
        <end position="69"/>
    </location>
</feature>
<keyword evidence="2" id="KW-0732">Signal</keyword>
<evidence type="ECO:0000313" key="3">
    <source>
        <dbReference type="EMBL" id="MCK7615855.1"/>
    </source>
</evidence>
<accession>A0ABT0H317</accession>
<organism evidence="3 4">
    <name type="scientific">Roseibium sediminicola</name>
    <dbReference type="NCBI Taxonomy" id="2933272"/>
    <lineage>
        <taxon>Bacteria</taxon>
        <taxon>Pseudomonadati</taxon>
        <taxon>Pseudomonadota</taxon>
        <taxon>Alphaproteobacteria</taxon>
        <taxon>Hyphomicrobiales</taxon>
        <taxon>Stappiaceae</taxon>
        <taxon>Roseibium</taxon>
    </lineage>
</organism>
<evidence type="ECO:0000256" key="1">
    <source>
        <dbReference type="SAM" id="MobiDB-lite"/>
    </source>
</evidence>
<proteinExistence type="predicted"/>
<feature type="signal peptide" evidence="2">
    <location>
        <begin position="1"/>
        <end position="29"/>
    </location>
</feature>